<comment type="caution">
    <text evidence="1">The sequence shown here is derived from an EMBL/GenBank/DDBJ whole genome shotgun (WGS) entry which is preliminary data.</text>
</comment>
<name>X1JWZ2_9ZZZZ</name>
<feature type="non-terminal residue" evidence="1">
    <location>
        <position position="64"/>
    </location>
</feature>
<dbReference type="EMBL" id="BARU01030083">
    <property type="protein sequence ID" value="GAH74303.1"/>
    <property type="molecule type" value="Genomic_DNA"/>
</dbReference>
<evidence type="ECO:0000313" key="1">
    <source>
        <dbReference type="EMBL" id="GAH74303.1"/>
    </source>
</evidence>
<proteinExistence type="predicted"/>
<organism evidence="1">
    <name type="scientific">marine sediment metagenome</name>
    <dbReference type="NCBI Taxonomy" id="412755"/>
    <lineage>
        <taxon>unclassified sequences</taxon>
        <taxon>metagenomes</taxon>
        <taxon>ecological metagenomes</taxon>
    </lineage>
</organism>
<reference evidence="1" key="1">
    <citation type="journal article" date="2014" name="Front. Microbiol.">
        <title>High frequency of phylogenetically diverse reductive dehalogenase-homologous genes in deep subseafloor sedimentary metagenomes.</title>
        <authorList>
            <person name="Kawai M."/>
            <person name="Futagami T."/>
            <person name="Toyoda A."/>
            <person name="Takaki Y."/>
            <person name="Nishi S."/>
            <person name="Hori S."/>
            <person name="Arai W."/>
            <person name="Tsubouchi T."/>
            <person name="Morono Y."/>
            <person name="Uchiyama I."/>
            <person name="Ito T."/>
            <person name="Fujiyama A."/>
            <person name="Inagaki F."/>
            <person name="Takami H."/>
        </authorList>
    </citation>
    <scope>NUCLEOTIDE SEQUENCE</scope>
    <source>
        <strain evidence="1">Expedition CK06-06</strain>
    </source>
</reference>
<sequence length="64" mass="7458">MKKGNSYHCTKCDKRHSKNSGIGLEHECYKLVQKSRYKRVMGKNCTTGNTNFLWNTNPNSIGWY</sequence>
<dbReference type="AlphaFoldDB" id="X1JWZ2"/>
<protein>
    <submittedName>
        <fullName evidence="1">Uncharacterized protein</fullName>
    </submittedName>
</protein>
<accession>X1JWZ2</accession>
<gene>
    <name evidence="1" type="ORF">S03H2_47788</name>
</gene>